<comment type="caution">
    <text evidence="11">The sequence shown here is derived from an EMBL/GenBank/DDBJ whole genome shotgun (WGS) entry which is preliminary data.</text>
</comment>
<feature type="region of interest" description="Disordered" evidence="7">
    <location>
        <begin position="5"/>
        <end position="38"/>
    </location>
</feature>
<gene>
    <name evidence="11" type="ORF">SAOR_00200</name>
</gene>
<dbReference type="Pfam" id="PF02272">
    <property type="entry name" value="DHHA1"/>
    <property type="match status" value="1"/>
</dbReference>
<dbReference type="Gene3D" id="3.10.310.30">
    <property type="match status" value="1"/>
</dbReference>
<evidence type="ECO:0000256" key="3">
    <source>
        <dbReference type="ARBA" id="ARBA00022722"/>
    </source>
</evidence>
<comment type="similarity">
    <text evidence="1">Belongs to the RecJ family.</text>
</comment>
<feature type="domain" description="DHHA1" evidence="9">
    <location>
        <begin position="392"/>
        <end position="486"/>
    </location>
</feature>
<evidence type="ECO:0000256" key="5">
    <source>
        <dbReference type="ARBA" id="ARBA00022839"/>
    </source>
</evidence>
<feature type="coiled-coil region" evidence="6">
    <location>
        <begin position="347"/>
        <end position="374"/>
    </location>
</feature>
<dbReference type="NCBIfam" id="TIGR00644">
    <property type="entry name" value="recJ"/>
    <property type="match status" value="1"/>
</dbReference>
<dbReference type="Proteomes" id="UP000283993">
    <property type="component" value="Unassembled WGS sequence"/>
</dbReference>
<evidence type="ECO:0000256" key="4">
    <source>
        <dbReference type="ARBA" id="ARBA00022801"/>
    </source>
</evidence>
<dbReference type="RefSeq" id="WP_123629708.1">
    <property type="nucleotide sequence ID" value="NZ_AYKH01000001.1"/>
</dbReference>
<dbReference type="InterPro" id="IPR003156">
    <property type="entry name" value="DHHA1_dom"/>
</dbReference>
<evidence type="ECO:0000259" key="10">
    <source>
        <dbReference type="Pfam" id="PF17768"/>
    </source>
</evidence>
<feature type="domain" description="DDH" evidence="8">
    <location>
        <begin position="110"/>
        <end position="265"/>
    </location>
</feature>
<feature type="domain" description="RecJ OB" evidence="10">
    <location>
        <begin position="500"/>
        <end position="601"/>
    </location>
</feature>
<dbReference type="GO" id="GO:0008409">
    <property type="term" value="F:5'-3' exonuclease activity"/>
    <property type="evidence" value="ECO:0007669"/>
    <property type="project" value="InterPro"/>
</dbReference>
<evidence type="ECO:0000256" key="7">
    <source>
        <dbReference type="SAM" id="MobiDB-lite"/>
    </source>
</evidence>
<organism evidence="11 12">
    <name type="scientific">Salinisphaera orenii MK-B5</name>
    <dbReference type="NCBI Taxonomy" id="856730"/>
    <lineage>
        <taxon>Bacteria</taxon>
        <taxon>Pseudomonadati</taxon>
        <taxon>Pseudomonadota</taxon>
        <taxon>Gammaproteobacteria</taxon>
        <taxon>Salinisphaerales</taxon>
        <taxon>Salinisphaeraceae</taxon>
        <taxon>Salinisphaera</taxon>
    </lineage>
</organism>
<dbReference type="GO" id="GO:0003676">
    <property type="term" value="F:nucleic acid binding"/>
    <property type="evidence" value="ECO:0007669"/>
    <property type="project" value="InterPro"/>
</dbReference>
<dbReference type="SUPFAM" id="SSF64182">
    <property type="entry name" value="DHH phosphoesterases"/>
    <property type="match status" value="1"/>
</dbReference>
<keyword evidence="3" id="KW-0540">Nuclease</keyword>
<name>A0A423PXG9_9GAMM</name>
<dbReference type="InterPro" id="IPR001667">
    <property type="entry name" value="DDH_dom"/>
</dbReference>
<dbReference type="Pfam" id="PF01368">
    <property type="entry name" value="DHH"/>
    <property type="match status" value="1"/>
</dbReference>
<evidence type="ECO:0000256" key="2">
    <source>
        <dbReference type="ARBA" id="ARBA00019841"/>
    </source>
</evidence>
<dbReference type="InterPro" id="IPR041122">
    <property type="entry name" value="RecJ_OB"/>
</dbReference>
<dbReference type="EMBL" id="AYKH01000001">
    <property type="protein sequence ID" value="ROO30313.1"/>
    <property type="molecule type" value="Genomic_DNA"/>
</dbReference>
<dbReference type="GO" id="GO:0006310">
    <property type="term" value="P:DNA recombination"/>
    <property type="evidence" value="ECO:0007669"/>
    <property type="project" value="InterPro"/>
</dbReference>
<dbReference type="PANTHER" id="PTHR30255:SF2">
    <property type="entry name" value="SINGLE-STRANDED-DNA-SPECIFIC EXONUCLEASE RECJ"/>
    <property type="match status" value="1"/>
</dbReference>
<evidence type="ECO:0000259" key="9">
    <source>
        <dbReference type="Pfam" id="PF02272"/>
    </source>
</evidence>
<evidence type="ECO:0000313" key="11">
    <source>
        <dbReference type="EMBL" id="ROO30313.1"/>
    </source>
</evidence>
<dbReference type="InterPro" id="IPR004610">
    <property type="entry name" value="RecJ"/>
</dbReference>
<dbReference type="AlphaFoldDB" id="A0A423PXG9"/>
<dbReference type="InterPro" id="IPR038763">
    <property type="entry name" value="DHH_sf"/>
</dbReference>
<evidence type="ECO:0000259" key="8">
    <source>
        <dbReference type="Pfam" id="PF01368"/>
    </source>
</evidence>
<keyword evidence="12" id="KW-1185">Reference proteome</keyword>
<keyword evidence="4" id="KW-0378">Hydrolase</keyword>
<protein>
    <recommendedName>
        <fullName evidence="2">Single-stranded-DNA-specific exonuclease RecJ</fullName>
    </recommendedName>
</protein>
<reference evidence="11 12" key="1">
    <citation type="submission" date="2013-10" db="EMBL/GenBank/DDBJ databases">
        <title>Salinisphaera orenii MK-B5 Genome Sequencing.</title>
        <authorList>
            <person name="Lai Q."/>
            <person name="Li C."/>
            <person name="Shao Z."/>
        </authorList>
    </citation>
    <scope>NUCLEOTIDE SEQUENCE [LARGE SCALE GENOMIC DNA]</scope>
    <source>
        <strain evidence="11 12">MK-B5</strain>
    </source>
</reference>
<dbReference type="Gene3D" id="3.90.1640.30">
    <property type="match status" value="1"/>
</dbReference>
<proteinExistence type="inferred from homology"/>
<dbReference type="PANTHER" id="PTHR30255">
    <property type="entry name" value="SINGLE-STRANDED-DNA-SPECIFIC EXONUCLEASE RECJ"/>
    <property type="match status" value="1"/>
</dbReference>
<evidence type="ECO:0000256" key="6">
    <source>
        <dbReference type="SAM" id="Coils"/>
    </source>
</evidence>
<evidence type="ECO:0000256" key="1">
    <source>
        <dbReference type="ARBA" id="ARBA00005915"/>
    </source>
</evidence>
<dbReference type="Pfam" id="PF17768">
    <property type="entry name" value="RecJ_OB"/>
    <property type="match status" value="1"/>
</dbReference>
<keyword evidence="5 11" id="KW-0269">Exonuclease</keyword>
<dbReference type="InterPro" id="IPR051673">
    <property type="entry name" value="SSDNA_exonuclease_RecJ"/>
</dbReference>
<accession>A0A423PXG9</accession>
<sequence>MCCRRSWPRCSSTSPTIGAERSAQGGPGPVDGRDARSADAPRIAERACDAAETLAGVESALLRRVYAGRGVRHRDELDYRLTALPHFGDLAGVDAACELLGTALREGGPIRVVGDFDADGATSTALVCDVLAQCGARVDYFIPDRARHGYGLSPAVVAAIGPPANSHGVLLTVDNGIAGHAGVDSARAAGWRAIVCDHHLPGDTLPAADAIVDPNQPGCAFEGKALAGVGVAFYLMAALRARCAAEGVADLPRLADYLDLVAIGTVADVVPLDRLNRTLVSQGLARIRCGRTRPGVVALMAVAGREAARLDAADIGFALGPRLNAAGRLKDMGIGVECLRARDAGRAQALAAELAAINRQRQSLQADMQAEAEAALEAADRLDTSACHGLTVYDPGWHEGVVGLVAARLRERRHRPVVAFAPGAGGQLKGSARSIPGLHIRDVLARVDAQAPGVIAQFGGHAQAAGLVLAPERLEAFAQAFDAAVAERLTPAMATRTLLTDGELTDAELSLATAQILRDGGPWGKDFEEPLFHGLFVVVDQRIVGEKHLKLTVQPSAGRRRLEAMCFNRTERLETGAAYRLVYRLAVNTFREQSRANLIVTHLRPAD</sequence>
<keyword evidence="6" id="KW-0175">Coiled coil</keyword>
<evidence type="ECO:0000313" key="12">
    <source>
        <dbReference type="Proteomes" id="UP000283993"/>
    </source>
</evidence>
<dbReference type="GO" id="GO:0006281">
    <property type="term" value="P:DNA repair"/>
    <property type="evidence" value="ECO:0007669"/>
    <property type="project" value="InterPro"/>
</dbReference>